<evidence type="ECO:0000256" key="1">
    <source>
        <dbReference type="SAM" id="MobiDB-lite"/>
    </source>
</evidence>
<organism evidence="2">
    <name type="scientific">Mytilinidion resinicola</name>
    <dbReference type="NCBI Taxonomy" id="574789"/>
    <lineage>
        <taxon>Eukaryota</taxon>
        <taxon>Fungi</taxon>
        <taxon>Dikarya</taxon>
        <taxon>Ascomycota</taxon>
        <taxon>Pezizomycotina</taxon>
        <taxon>Dothideomycetes</taxon>
        <taxon>Pleosporomycetidae</taxon>
        <taxon>Mytilinidiales</taxon>
        <taxon>Mytilinidiaceae</taxon>
        <taxon>Mytilinidion</taxon>
    </lineage>
</organism>
<evidence type="ECO:0000313" key="2">
    <source>
        <dbReference type="EMBL" id="KAF2802995.1"/>
    </source>
</evidence>
<evidence type="ECO:0000313" key="3">
    <source>
        <dbReference type="Proteomes" id="UP000504636"/>
    </source>
</evidence>
<feature type="region of interest" description="Disordered" evidence="1">
    <location>
        <begin position="224"/>
        <end position="334"/>
    </location>
</feature>
<gene>
    <name evidence="2 4" type="ORF">BDZ99DRAFT_576555</name>
</gene>
<evidence type="ECO:0000313" key="4">
    <source>
        <dbReference type="RefSeq" id="XP_033569959.1"/>
    </source>
</evidence>
<feature type="compositionally biased region" description="Acidic residues" evidence="1">
    <location>
        <begin position="238"/>
        <end position="265"/>
    </location>
</feature>
<reference evidence="4" key="2">
    <citation type="submission" date="2020-04" db="EMBL/GenBank/DDBJ databases">
        <authorList>
            <consortium name="NCBI Genome Project"/>
        </authorList>
    </citation>
    <scope>NUCLEOTIDE SEQUENCE</scope>
    <source>
        <strain evidence="4">CBS 304.34</strain>
    </source>
</reference>
<feature type="compositionally biased region" description="Acidic residues" evidence="1">
    <location>
        <begin position="315"/>
        <end position="328"/>
    </location>
</feature>
<feature type="region of interest" description="Disordered" evidence="1">
    <location>
        <begin position="483"/>
        <end position="581"/>
    </location>
</feature>
<dbReference type="AlphaFoldDB" id="A0A6A6Y445"/>
<proteinExistence type="predicted"/>
<feature type="compositionally biased region" description="Basic and acidic residues" evidence="1">
    <location>
        <begin position="95"/>
        <end position="112"/>
    </location>
</feature>
<dbReference type="OrthoDB" id="5380548at2759"/>
<protein>
    <submittedName>
        <fullName evidence="2 4">Uncharacterized protein</fullName>
    </submittedName>
</protein>
<feature type="compositionally biased region" description="Polar residues" evidence="1">
    <location>
        <begin position="188"/>
        <end position="204"/>
    </location>
</feature>
<feature type="compositionally biased region" description="Acidic residues" evidence="1">
    <location>
        <begin position="533"/>
        <end position="544"/>
    </location>
</feature>
<sequence>MQRAPETKTPWMRPALVAAHWPVAEMTATRNQQQRQQLMIMGATDPEFKVGTGTVYGGSDKANNNKNDNDRDLSIIEELLFTKLQAQGFTTGFRGPDKTGGVKEVAADERGGSVDQSRSVQSDNSSGSLDDPIVPLGDGDLSASKPKPMAPETVIDSTTPAPTSSSDGWHDINDYPETTPRMRLAEQGASTLDSVHPHTPSSRLSGEPLHDSIKCRLRTGRGVADEHGLANPALDTFPIDEGEREQEELEQEKDEGHGEDEDEGPQQEVNIVAPAETAERVGGSPRPANRRQSLPNLEQSPEPNHNEAGSRSDHDSDDELNSTDSAEDDEKKPRPAKYLTIAQHARSAGAFFSRALPASSSRVAASSSAKGRLPSPAPSMSQSIDKTMPLDDSSLGRSCRATPPTLTEITFRPHSAHCYSFTAVVRDGCDGQGVSPAQVVRLIASTGHVGKIDDFTIKPMEQHSYLLSGFSWHASSRLSSSGTALSTTAEAGRDHVDATRTGPQHGRAVDARALASRRCEPPSNNDDGGLSDSDPDVSSDDDGCSSEAEKQGGLSVRMNIPWDPVDDQRLVSWKKEGKPWD</sequence>
<name>A0A6A6Y445_9PEZI</name>
<feature type="compositionally biased region" description="Polar residues" evidence="1">
    <location>
        <begin position="290"/>
        <end position="303"/>
    </location>
</feature>
<feature type="compositionally biased region" description="Low complexity" evidence="1">
    <location>
        <begin position="157"/>
        <end position="166"/>
    </location>
</feature>
<keyword evidence="3" id="KW-1185">Reference proteome</keyword>
<reference evidence="4" key="3">
    <citation type="submission" date="2025-04" db="UniProtKB">
        <authorList>
            <consortium name="RefSeq"/>
        </authorList>
    </citation>
    <scope>IDENTIFICATION</scope>
    <source>
        <strain evidence="4">CBS 304.34</strain>
    </source>
</reference>
<feature type="compositionally biased region" description="Polar residues" evidence="1">
    <location>
        <begin position="114"/>
        <end position="128"/>
    </location>
</feature>
<feature type="region of interest" description="Disordered" evidence="1">
    <location>
        <begin position="89"/>
        <end position="210"/>
    </location>
</feature>
<feature type="region of interest" description="Disordered" evidence="1">
    <location>
        <begin position="366"/>
        <end position="398"/>
    </location>
</feature>
<accession>A0A6A6Y445</accession>
<dbReference type="EMBL" id="MU003720">
    <property type="protein sequence ID" value="KAF2802995.1"/>
    <property type="molecule type" value="Genomic_DNA"/>
</dbReference>
<dbReference type="RefSeq" id="XP_033569959.1">
    <property type="nucleotide sequence ID" value="XM_033728592.1"/>
</dbReference>
<feature type="compositionally biased region" description="Basic and acidic residues" evidence="1">
    <location>
        <begin position="304"/>
        <end position="314"/>
    </location>
</feature>
<dbReference type="Proteomes" id="UP000504636">
    <property type="component" value="Unplaced"/>
</dbReference>
<reference evidence="2 4" key="1">
    <citation type="journal article" date="2020" name="Stud. Mycol.">
        <title>101 Dothideomycetes genomes: a test case for predicting lifestyles and emergence of pathogens.</title>
        <authorList>
            <person name="Haridas S."/>
            <person name="Albert R."/>
            <person name="Binder M."/>
            <person name="Bloem J."/>
            <person name="Labutti K."/>
            <person name="Salamov A."/>
            <person name="Andreopoulos B."/>
            <person name="Baker S."/>
            <person name="Barry K."/>
            <person name="Bills G."/>
            <person name="Bluhm B."/>
            <person name="Cannon C."/>
            <person name="Castanera R."/>
            <person name="Culley D."/>
            <person name="Daum C."/>
            <person name="Ezra D."/>
            <person name="Gonzalez J."/>
            <person name="Henrissat B."/>
            <person name="Kuo A."/>
            <person name="Liang C."/>
            <person name="Lipzen A."/>
            <person name="Lutzoni F."/>
            <person name="Magnuson J."/>
            <person name="Mondo S."/>
            <person name="Nolan M."/>
            <person name="Ohm R."/>
            <person name="Pangilinan J."/>
            <person name="Park H.-J."/>
            <person name="Ramirez L."/>
            <person name="Alfaro M."/>
            <person name="Sun H."/>
            <person name="Tritt A."/>
            <person name="Yoshinaga Y."/>
            <person name="Zwiers L.-H."/>
            <person name="Turgeon B."/>
            <person name="Goodwin S."/>
            <person name="Spatafora J."/>
            <person name="Crous P."/>
            <person name="Grigoriev I."/>
        </authorList>
    </citation>
    <scope>NUCLEOTIDE SEQUENCE</scope>
    <source>
        <strain evidence="2 4">CBS 304.34</strain>
    </source>
</reference>
<feature type="compositionally biased region" description="Basic and acidic residues" evidence="1">
    <location>
        <begin position="566"/>
        <end position="581"/>
    </location>
</feature>
<dbReference type="GeneID" id="54469485"/>